<protein>
    <recommendedName>
        <fullName evidence="1">NTF2 fold domain-containing protein</fullName>
    </recommendedName>
</protein>
<reference evidence="2 3" key="1">
    <citation type="submission" date="2016-04" db="EMBL/GenBank/DDBJ databases">
        <authorList>
            <person name="Chen L."/>
            <person name="Zhuang W."/>
            <person name="Wang G."/>
        </authorList>
    </citation>
    <scope>NUCLEOTIDE SEQUENCE [LARGE SCALE GENOMIC DNA]</scope>
    <source>
        <strain evidence="3">GR20</strain>
    </source>
</reference>
<dbReference type="RefSeq" id="WP_014219293.1">
    <property type="nucleotide sequence ID" value="NZ_LWBO01000021.1"/>
</dbReference>
<dbReference type="InterPro" id="IPR028921">
    <property type="entry name" value="NTF2_fold_dom"/>
</dbReference>
<evidence type="ECO:0000313" key="3">
    <source>
        <dbReference type="Proteomes" id="UP000192277"/>
    </source>
</evidence>
<dbReference type="EMBL" id="LWBO01000021">
    <property type="protein sequence ID" value="OQP45232.1"/>
    <property type="molecule type" value="Genomic_DNA"/>
</dbReference>
<accession>A0ABX3NTJ5</accession>
<evidence type="ECO:0000259" key="1">
    <source>
        <dbReference type="Pfam" id="PF15631"/>
    </source>
</evidence>
<evidence type="ECO:0000313" key="2">
    <source>
        <dbReference type="EMBL" id="OQP45232.1"/>
    </source>
</evidence>
<keyword evidence="3" id="KW-1185">Reference proteome</keyword>
<gene>
    <name evidence="2" type="ORF">A4D02_34250</name>
</gene>
<name>A0ABX3NTJ5_9BACT</name>
<proteinExistence type="predicted"/>
<dbReference type="Pfam" id="PF15631">
    <property type="entry name" value="Imm-NTF2-2"/>
    <property type="match status" value="1"/>
</dbReference>
<dbReference type="Proteomes" id="UP000192277">
    <property type="component" value="Unassembled WGS sequence"/>
</dbReference>
<comment type="caution">
    <text evidence="2">The sequence shown here is derived from an EMBL/GenBank/DDBJ whole genome shotgun (WGS) entry which is preliminary data.</text>
</comment>
<sequence>MKLIIMLGLICCGYTVHAQDKGREAVDVDSLMAVKIAKKAWVKKFGKTVNLSKPFYATLKNDSIWIVKGTLHTDRGGTPYALIDRWTGRVLLNTHTK</sequence>
<organism evidence="2 3">
    <name type="scientific">Niastella koreensis</name>
    <dbReference type="NCBI Taxonomy" id="354356"/>
    <lineage>
        <taxon>Bacteria</taxon>
        <taxon>Pseudomonadati</taxon>
        <taxon>Bacteroidota</taxon>
        <taxon>Chitinophagia</taxon>
        <taxon>Chitinophagales</taxon>
        <taxon>Chitinophagaceae</taxon>
        <taxon>Niastella</taxon>
    </lineage>
</organism>
<feature type="domain" description="NTF2 fold" evidence="1">
    <location>
        <begin position="32"/>
        <end position="97"/>
    </location>
</feature>